<protein>
    <submittedName>
        <fullName evidence="2">Uncharacterized protein</fullName>
    </submittedName>
</protein>
<proteinExistence type="predicted"/>
<sequence length="34" mass="3638">MQQRASQILKVVAVPCLLIVILPLLFATAFGVSP</sequence>
<comment type="caution">
    <text evidence="2">The sequence shown here is derived from an EMBL/GenBank/DDBJ whole genome shotgun (WGS) entry which is preliminary data.</text>
</comment>
<evidence type="ECO:0000256" key="1">
    <source>
        <dbReference type="SAM" id="Phobius"/>
    </source>
</evidence>
<gene>
    <name evidence="2" type="ORF">S06H3_09202</name>
</gene>
<keyword evidence="1" id="KW-0472">Membrane</keyword>
<keyword evidence="1" id="KW-1133">Transmembrane helix</keyword>
<reference evidence="2" key="1">
    <citation type="journal article" date="2014" name="Front. Microbiol.">
        <title>High frequency of phylogenetically diverse reductive dehalogenase-homologous genes in deep subseafloor sedimentary metagenomes.</title>
        <authorList>
            <person name="Kawai M."/>
            <person name="Futagami T."/>
            <person name="Toyoda A."/>
            <person name="Takaki Y."/>
            <person name="Nishi S."/>
            <person name="Hori S."/>
            <person name="Arai W."/>
            <person name="Tsubouchi T."/>
            <person name="Morono Y."/>
            <person name="Uchiyama I."/>
            <person name="Ito T."/>
            <person name="Fujiyama A."/>
            <person name="Inagaki F."/>
            <person name="Takami H."/>
        </authorList>
    </citation>
    <scope>NUCLEOTIDE SEQUENCE</scope>
    <source>
        <strain evidence="2">Expedition CK06-06</strain>
    </source>
</reference>
<name>X1N774_9ZZZZ</name>
<dbReference type="AlphaFoldDB" id="X1N774"/>
<evidence type="ECO:0000313" key="2">
    <source>
        <dbReference type="EMBL" id="GAI14454.1"/>
    </source>
</evidence>
<feature type="non-terminal residue" evidence="2">
    <location>
        <position position="34"/>
    </location>
</feature>
<accession>X1N774</accession>
<keyword evidence="1" id="KW-0812">Transmembrane</keyword>
<feature type="transmembrane region" description="Helical" evidence="1">
    <location>
        <begin position="12"/>
        <end position="32"/>
    </location>
</feature>
<organism evidence="2">
    <name type="scientific">marine sediment metagenome</name>
    <dbReference type="NCBI Taxonomy" id="412755"/>
    <lineage>
        <taxon>unclassified sequences</taxon>
        <taxon>metagenomes</taxon>
        <taxon>ecological metagenomes</taxon>
    </lineage>
</organism>
<dbReference type="EMBL" id="BARV01004007">
    <property type="protein sequence ID" value="GAI14454.1"/>
    <property type="molecule type" value="Genomic_DNA"/>
</dbReference>